<proteinExistence type="predicted"/>
<comment type="caution">
    <text evidence="2">The sequence shown here is derived from an EMBL/GenBank/DDBJ whole genome shotgun (WGS) entry which is preliminary data.</text>
</comment>
<dbReference type="InterPro" id="IPR036397">
    <property type="entry name" value="RNaseH_sf"/>
</dbReference>
<evidence type="ECO:0000313" key="2">
    <source>
        <dbReference type="EMBL" id="GBN74514.1"/>
    </source>
</evidence>
<protein>
    <recommendedName>
        <fullName evidence="4">Integrase catalytic domain-containing protein</fullName>
    </recommendedName>
</protein>
<reference evidence="2 3" key="1">
    <citation type="journal article" date="2019" name="Sci. Rep.">
        <title>Orb-weaving spider Araneus ventricosus genome elucidates the spidroin gene catalogue.</title>
        <authorList>
            <person name="Kono N."/>
            <person name="Nakamura H."/>
            <person name="Ohtoshi R."/>
            <person name="Moran D.A.P."/>
            <person name="Shinohara A."/>
            <person name="Yoshida Y."/>
            <person name="Fujiwara M."/>
            <person name="Mori M."/>
            <person name="Tomita M."/>
            <person name="Arakawa K."/>
        </authorList>
    </citation>
    <scope>NUCLEOTIDE SEQUENCE [LARGE SCALE GENOMIC DNA]</scope>
</reference>
<name>A0A4Y2RFJ2_ARAVE</name>
<dbReference type="PANTHER" id="PTHR47331">
    <property type="entry name" value="PHD-TYPE DOMAIN-CONTAINING PROTEIN"/>
    <property type="match status" value="1"/>
</dbReference>
<gene>
    <name evidence="2" type="ORF">AVEN_110563_1</name>
    <name evidence="1" type="ORF">AVEN_134613_1</name>
</gene>
<dbReference type="Gene3D" id="3.30.420.10">
    <property type="entry name" value="Ribonuclease H-like superfamily/Ribonuclease H"/>
    <property type="match status" value="1"/>
</dbReference>
<dbReference type="SUPFAM" id="SSF53098">
    <property type="entry name" value="Ribonuclease H-like"/>
    <property type="match status" value="1"/>
</dbReference>
<organism evidence="2 3">
    <name type="scientific">Araneus ventricosus</name>
    <name type="common">Orbweaver spider</name>
    <name type="synonym">Epeira ventricosa</name>
    <dbReference type="NCBI Taxonomy" id="182803"/>
    <lineage>
        <taxon>Eukaryota</taxon>
        <taxon>Metazoa</taxon>
        <taxon>Ecdysozoa</taxon>
        <taxon>Arthropoda</taxon>
        <taxon>Chelicerata</taxon>
        <taxon>Arachnida</taxon>
        <taxon>Araneae</taxon>
        <taxon>Araneomorphae</taxon>
        <taxon>Entelegynae</taxon>
        <taxon>Araneoidea</taxon>
        <taxon>Araneidae</taxon>
        <taxon>Araneus</taxon>
    </lineage>
</organism>
<dbReference type="InterPro" id="IPR012337">
    <property type="entry name" value="RNaseH-like_sf"/>
</dbReference>
<accession>A0A4Y2RFJ2</accession>
<keyword evidence="3" id="KW-1185">Reference proteome</keyword>
<evidence type="ECO:0008006" key="4">
    <source>
        <dbReference type="Google" id="ProtNLM"/>
    </source>
</evidence>
<dbReference type="OrthoDB" id="5967017at2759"/>
<sequence>MLQGGFELGDWESTGFKTERGLETSVLGMKWNHQLDSLRVNMSWMNESSLEKITKRIMLSAAHKVFVPVRENFWILNGRKIICKVISKHVICKRFSSKRLEVDSGPLPENRVRDAAVFQITGVDAAGLLFLKGNHKAWVLLFTCTVYRAVHLELITSLSTEAFLMDFRRFVAKRRRCSTIYCDNRTNFVGTVNAIDWKFNWPTAASWRGWWERLIRIMKDLLKRVLGQSWLLYEEMLTILCDCEVLINSRPLTYVSESEHLVPISPSFLQDIKEWSNRI</sequence>
<dbReference type="PANTHER" id="PTHR47331:SF2">
    <property type="match status" value="1"/>
</dbReference>
<dbReference type="AlphaFoldDB" id="A0A4Y2RFJ2"/>
<evidence type="ECO:0000313" key="1">
    <source>
        <dbReference type="EMBL" id="GBN74490.1"/>
    </source>
</evidence>
<dbReference type="Proteomes" id="UP000499080">
    <property type="component" value="Unassembled WGS sequence"/>
</dbReference>
<dbReference type="EMBL" id="BGPR01016906">
    <property type="protein sequence ID" value="GBN74514.1"/>
    <property type="molecule type" value="Genomic_DNA"/>
</dbReference>
<dbReference type="EMBL" id="BGPR01016904">
    <property type="protein sequence ID" value="GBN74490.1"/>
    <property type="molecule type" value="Genomic_DNA"/>
</dbReference>
<evidence type="ECO:0000313" key="3">
    <source>
        <dbReference type="Proteomes" id="UP000499080"/>
    </source>
</evidence>
<dbReference type="GO" id="GO:0003676">
    <property type="term" value="F:nucleic acid binding"/>
    <property type="evidence" value="ECO:0007669"/>
    <property type="project" value="InterPro"/>
</dbReference>